<reference evidence="1 2" key="1">
    <citation type="submission" date="2020-12" db="EMBL/GenBank/DDBJ databases">
        <title>Metabolic potential, ecology and presence of endohyphal bacteria is reflected in genomic diversity of Mucoromycotina.</title>
        <authorList>
            <person name="Muszewska A."/>
            <person name="Okrasinska A."/>
            <person name="Steczkiewicz K."/>
            <person name="Drgas O."/>
            <person name="Orlowska M."/>
            <person name="Perlinska-Lenart U."/>
            <person name="Aleksandrzak-Piekarczyk T."/>
            <person name="Szatraj K."/>
            <person name="Zielenkiewicz U."/>
            <person name="Pilsyk S."/>
            <person name="Malc E."/>
            <person name="Mieczkowski P."/>
            <person name="Kruszewska J.S."/>
            <person name="Biernat P."/>
            <person name="Pawlowska J."/>
        </authorList>
    </citation>
    <scope>NUCLEOTIDE SEQUENCE [LARGE SCALE GENOMIC DNA]</scope>
    <source>
        <strain evidence="1 2">CBS 142.35</strain>
    </source>
</reference>
<comment type="caution">
    <text evidence="1">The sequence shown here is derived from an EMBL/GenBank/DDBJ whole genome shotgun (WGS) entry which is preliminary data.</text>
</comment>
<dbReference type="AlphaFoldDB" id="A0A8H7VMB6"/>
<organism evidence="1 2">
    <name type="scientific">Circinella minor</name>
    <dbReference type="NCBI Taxonomy" id="1195481"/>
    <lineage>
        <taxon>Eukaryota</taxon>
        <taxon>Fungi</taxon>
        <taxon>Fungi incertae sedis</taxon>
        <taxon>Mucoromycota</taxon>
        <taxon>Mucoromycotina</taxon>
        <taxon>Mucoromycetes</taxon>
        <taxon>Mucorales</taxon>
        <taxon>Lichtheimiaceae</taxon>
        <taxon>Circinella</taxon>
    </lineage>
</organism>
<name>A0A8H7VMB6_9FUNG</name>
<evidence type="ECO:0000313" key="2">
    <source>
        <dbReference type="Proteomes" id="UP000646827"/>
    </source>
</evidence>
<sequence length="92" mass="10846">MLVKSGNWKLPPIDPEIREILDNHALSVADLVGSEEEEVKDELLDCLWTSITKQGYYNPKQEFDKYWIQQALISFFDMYRLNKLKEIALKKN</sequence>
<keyword evidence="2" id="KW-1185">Reference proteome</keyword>
<protein>
    <submittedName>
        <fullName evidence="1">Uncharacterized protein</fullName>
    </submittedName>
</protein>
<gene>
    <name evidence="1" type="ORF">INT45_006601</name>
</gene>
<dbReference type="Proteomes" id="UP000646827">
    <property type="component" value="Unassembled WGS sequence"/>
</dbReference>
<dbReference type="EMBL" id="JAEPRB010000022">
    <property type="protein sequence ID" value="KAG2225905.1"/>
    <property type="molecule type" value="Genomic_DNA"/>
</dbReference>
<proteinExistence type="predicted"/>
<evidence type="ECO:0000313" key="1">
    <source>
        <dbReference type="EMBL" id="KAG2225905.1"/>
    </source>
</evidence>
<accession>A0A8H7VMB6</accession>